<keyword evidence="2" id="KW-1185">Reference proteome</keyword>
<name>A0AAE0SRY4_9BIVA</name>
<sequence>MYCTPRALIPEMFRSTGSYQGLLDPKFDYLQSWAVVDPKLYLHFLLHQCYYQQRNINHKLAALGNIIWVIRHERLKFKDSAYNLLAYCLKQDGFLVKSYAVLSKSMKLKNHHNSAKWQIAYLINSAFKWPVT</sequence>
<reference evidence="1" key="2">
    <citation type="journal article" date="2021" name="Genome Biol. Evol.">
        <title>Developing a high-quality reference genome for a parasitic bivalve with doubly uniparental inheritance (Bivalvia: Unionida).</title>
        <authorList>
            <person name="Smith C.H."/>
        </authorList>
    </citation>
    <scope>NUCLEOTIDE SEQUENCE</scope>
    <source>
        <strain evidence="1">CHS0354</strain>
        <tissue evidence="1">Mantle</tissue>
    </source>
</reference>
<proteinExistence type="predicted"/>
<evidence type="ECO:0000313" key="2">
    <source>
        <dbReference type="Proteomes" id="UP001195483"/>
    </source>
</evidence>
<protein>
    <submittedName>
        <fullName evidence="1">Uncharacterized protein</fullName>
    </submittedName>
</protein>
<accession>A0AAE0SRY4</accession>
<comment type="caution">
    <text evidence="1">The sequence shown here is derived from an EMBL/GenBank/DDBJ whole genome shotgun (WGS) entry which is preliminary data.</text>
</comment>
<gene>
    <name evidence="1" type="ORF">CHS0354_029044</name>
</gene>
<dbReference type="EMBL" id="JAEAOA010001746">
    <property type="protein sequence ID" value="KAK3596868.1"/>
    <property type="molecule type" value="Genomic_DNA"/>
</dbReference>
<reference evidence="1" key="1">
    <citation type="journal article" date="2021" name="Genome Biol. Evol.">
        <title>A High-Quality Reference Genome for a Parasitic Bivalve with Doubly Uniparental Inheritance (Bivalvia: Unionida).</title>
        <authorList>
            <person name="Smith C.H."/>
        </authorList>
    </citation>
    <scope>NUCLEOTIDE SEQUENCE</scope>
    <source>
        <strain evidence="1">CHS0354</strain>
    </source>
</reference>
<reference evidence="1" key="3">
    <citation type="submission" date="2023-05" db="EMBL/GenBank/DDBJ databases">
        <authorList>
            <person name="Smith C.H."/>
        </authorList>
    </citation>
    <scope>NUCLEOTIDE SEQUENCE</scope>
    <source>
        <strain evidence="1">CHS0354</strain>
        <tissue evidence="1">Mantle</tissue>
    </source>
</reference>
<dbReference type="Proteomes" id="UP001195483">
    <property type="component" value="Unassembled WGS sequence"/>
</dbReference>
<organism evidence="1 2">
    <name type="scientific">Potamilus streckersoni</name>
    <dbReference type="NCBI Taxonomy" id="2493646"/>
    <lineage>
        <taxon>Eukaryota</taxon>
        <taxon>Metazoa</taxon>
        <taxon>Spiralia</taxon>
        <taxon>Lophotrochozoa</taxon>
        <taxon>Mollusca</taxon>
        <taxon>Bivalvia</taxon>
        <taxon>Autobranchia</taxon>
        <taxon>Heteroconchia</taxon>
        <taxon>Palaeoheterodonta</taxon>
        <taxon>Unionida</taxon>
        <taxon>Unionoidea</taxon>
        <taxon>Unionidae</taxon>
        <taxon>Ambleminae</taxon>
        <taxon>Lampsilini</taxon>
        <taxon>Potamilus</taxon>
    </lineage>
</organism>
<dbReference type="AlphaFoldDB" id="A0AAE0SRY4"/>
<evidence type="ECO:0000313" key="1">
    <source>
        <dbReference type="EMBL" id="KAK3596868.1"/>
    </source>
</evidence>